<gene>
    <name evidence="1" type="ORF">GGECLBBC_00007</name>
</gene>
<dbReference type="AlphaFoldDB" id="A0A7G9YYI4"/>
<protein>
    <submittedName>
        <fullName evidence="1">Uncharacterized protein</fullName>
    </submittedName>
</protein>
<sequence>MQLLNESYNRLSLTVVMLFFRSRIRWRKKEKREKGRMWKMRGGFPKVEAPRRGAI</sequence>
<reference evidence="1" key="1">
    <citation type="submission" date="2020-06" db="EMBL/GenBank/DDBJ databases">
        <title>Unique genomic features of the anaerobic methanotrophic archaea.</title>
        <authorList>
            <person name="Chadwick G.L."/>
            <person name="Skennerton C.T."/>
            <person name="Laso-Perez R."/>
            <person name="Leu A.O."/>
            <person name="Speth D.R."/>
            <person name="Yu H."/>
            <person name="Morgan-Lang C."/>
            <person name="Hatzenpichler R."/>
            <person name="Goudeau D."/>
            <person name="Malmstrom R."/>
            <person name="Brazelton W.J."/>
            <person name="Woyke T."/>
            <person name="Hallam S.J."/>
            <person name="Tyson G.W."/>
            <person name="Wegener G."/>
            <person name="Boetius A."/>
            <person name="Orphan V."/>
        </authorList>
    </citation>
    <scope>NUCLEOTIDE SEQUENCE</scope>
</reference>
<accession>A0A7G9YYI4</accession>
<evidence type="ECO:0000313" key="1">
    <source>
        <dbReference type="EMBL" id="QNO53068.1"/>
    </source>
</evidence>
<name>A0A7G9YYI4_9EURY</name>
<proteinExistence type="predicted"/>
<organism evidence="1">
    <name type="scientific">Candidatus Methanophagaceae archaeon ANME-1 ERB6</name>
    <dbReference type="NCBI Taxonomy" id="2759912"/>
    <lineage>
        <taxon>Archaea</taxon>
        <taxon>Methanobacteriati</taxon>
        <taxon>Methanobacteriota</taxon>
        <taxon>Stenosarchaea group</taxon>
        <taxon>Methanomicrobia</taxon>
        <taxon>Candidatus Methanophagales</taxon>
        <taxon>Candidatus Methanophagaceae</taxon>
    </lineage>
</organism>
<dbReference type="EMBL" id="MT631530">
    <property type="protein sequence ID" value="QNO53068.1"/>
    <property type="molecule type" value="Genomic_DNA"/>
</dbReference>